<name>A0ABT8SE34_9BURK</name>
<reference evidence="3" key="1">
    <citation type="submission" date="2023-06" db="EMBL/GenBank/DDBJ databases">
        <authorList>
            <person name="Jiang Y."/>
            <person name="Liu Q."/>
        </authorList>
    </citation>
    <scope>NUCLEOTIDE SEQUENCE</scope>
    <source>
        <strain evidence="3">CGMCC 1.12090</strain>
    </source>
</reference>
<evidence type="ECO:0000313" key="4">
    <source>
        <dbReference type="Proteomes" id="UP001169027"/>
    </source>
</evidence>
<dbReference type="InterPro" id="IPR020843">
    <property type="entry name" value="ER"/>
</dbReference>
<sequence length="347" mass="36646">MQAVFITGHGGNEVVAVGERPRPVRGPGEVLVRLQAATLNQVDLYMRDSGAGITHRLPQIMGLDGAGIVEEVDGDEPLLAPGQQVVLHPGIACGRCEFCQRGQGVLCTAIQYLGEHRDGTLAEYVSVPARNVFPMPAHLSHAEAAALGVNHLTAWRMLFNKAQIKPWETVLIFGIGGGVSLAALQLARLAGARVIVTSRTDAKLQRALQMGADHAIDSATRDVAKEVMALTGGRGVDVVIENVGAAVWSSAMKSLVRGGRLVTCGATSGDQPPADLRRIFIRQLQILGSTLGDLDEFAALLSLVRRTGLRPVIDAAFPMAEAHAALDRLGAADRFGKVAITISDGAR</sequence>
<dbReference type="SUPFAM" id="SSF50129">
    <property type="entry name" value="GroES-like"/>
    <property type="match status" value="1"/>
</dbReference>
<dbReference type="PANTHER" id="PTHR44154:SF1">
    <property type="entry name" value="QUINONE OXIDOREDUCTASE"/>
    <property type="match status" value="1"/>
</dbReference>
<feature type="domain" description="Enoyl reductase (ER)" evidence="2">
    <location>
        <begin position="10"/>
        <end position="340"/>
    </location>
</feature>
<evidence type="ECO:0000313" key="3">
    <source>
        <dbReference type="EMBL" id="MDO1536257.1"/>
    </source>
</evidence>
<protein>
    <submittedName>
        <fullName evidence="3">Zinc-binding dehydrogenase</fullName>
    </submittedName>
</protein>
<dbReference type="Gene3D" id="3.40.50.720">
    <property type="entry name" value="NAD(P)-binding Rossmann-like Domain"/>
    <property type="match status" value="1"/>
</dbReference>
<evidence type="ECO:0000256" key="1">
    <source>
        <dbReference type="ARBA" id="ARBA00022857"/>
    </source>
</evidence>
<organism evidence="3 4">
    <name type="scientific">Variovorax ginsengisoli</name>
    <dbReference type="NCBI Taxonomy" id="363844"/>
    <lineage>
        <taxon>Bacteria</taxon>
        <taxon>Pseudomonadati</taxon>
        <taxon>Pseudomonadota</taxon>
        <taxon>Betaproteobacteria</taxon>
        <taxon>Burkholderiales</taxon>
        <taxon>Comamonadaceae</taxon>
        <taxon>Variovorax</taxon>
    </lineage>
</organism>
<keyword evidence="1" id="KW-0521">NADP</keyword>
<dbReference type="SMART" id="SM00829">
    <property type="entry name" value="PKS_ER"/>
    <property type="match status" value="1"/>
</dbReference>
<dbReference type="Pfam" id="PF00107">
    <property type="entry name" value="ADH_zinc_N"/>
    <property type="match status" value="1"/>
</dbReference>
<dbReference type="SUPFAM" id="SSF51735">
    <property type="entry name" value="NAD(P)-binding Rossmann-fold domains"/>
    <property type="match status" value="1"/>
</dbReference>
<keyword evidence="4" id="KW-1185">Reference proteome</keyword>
<comment type="caution">
    <text evidence="3">The sequence shown here is derived from an EMBL/GenBank/DDBJ whole genome shotgun (WGS) entry which is preliminary data.</text>
</comment>
<evidence type="ECO:0000259" key="2">
    <source>
        <dbReference type="SMART" id="SM00829"/>
    </source>
</evidence>
<proteinExistence type="predicted"/>
<dbReference type="Proteomes" id="UP001169027">
    <property type="component" value="Unassembled WGS sequence"/>
</dbReference>
<dbReference type="Gene3D" id="3.90.180.10">
    <property type="entry name" value="Medium-chain alcohol dehydrogenases, catalytic domain"/>
    <property type="match status" value="1"/>
</dbReference>
<dbReference type="RefSeq" id="WP_301814253.1">
    <property type="nucleotide sequence ID" value="NZ_JAUJZH010000026.1"/>
</dbReference>
<dbReference type="InterPro" id="IPR013154">
    <property type="entry name" value="ADH-like_N"/>
</dbReference>
<dbReference type="InterPro" id="IPR036291">
    <property type="entry name" value="NAD(P)-bd_dom_sf"/>
</dbReference>
<dbReference type="PANTHER" id="PTHR44154">
    <property type="entry name" value="QUINONE OXIDOREDUCTASE"/>
    <property type="match status" value="1"/>
</dbReference>
<accession>A0ABT8SE34</accession>
<dbReference type="InterPro" id="IPR051603">
    <property type="entry name" value="Zinc-ADH_QOR/CCCR"/>
</dbReference>
<gene>
    <name evidence="3" type="ORF">Q2T77_28615</name>
</gene>
<dbReference type="EMBL" id="JAUKVY010000026">
    <property type="protein sequence ID" value="MDO1536257.1"/>
    <property type="molecule type" value="Genomic_DNA"/>
</dbReference>
<dbReference type="InterPro" id="IPR011032">
    <property type="entry name" value="GroES-like_sf"/>
</dbReference>
<dbReference type="InterPro" id="IPR013149">
    <property type="entry name" value="ADH-like_C"/>
</dbReference>
<dbReference type="CDD" id="cd08266">
    <property type="entry name" value="Zn_ADH_like1"/>
    <property type="match status" value="1"/>
</dbReference>
<dbReference type="Pfam" id="PF08240">
    <property type="entry name" value="ADH_N"/>
    <property type="match status" value="1"/>
</dbReference>